<dbReference type="RefSeq" id="WP_112139618.1">
    <property type="nucleotide sequence ID" value="NZ_CP016181.1"/>
</dbReference>
<evidence type="ECO:0000259" key="1">
    <source>
        <dbReference type="Pfam" id="PF20275"/>
    </source>
</evidence>
<evidence type="ECO:0000313" key="3">
    <source>
        <dbReference type="Proteomes" id="UP000249898"/>
    </source>
</evidence>
<accession>A0A2Z4PUU9</accession>
<feature type="domain" description="ABC-three component systems C-terminal" evidence="1">
    <location>
        <begin position="196"/>
        <end position="316"/>
    </location>
</feature>
<dbReference type="InterPro" id="IPR046919">
    <property type="entry name" value="ABC-3C_CTD10"/>
</dbReference>
<organism evidence="2 3">
    <name type="scientific">Marinomonas primoryensis</name>
    <dbReference type="NCBI Taxonomy" id="178399"/>
    <lineage>
        <taxon>Bacteria</taxon>
        <taxon>Pseudomonadati</taxon>
        <taxon>Pseudomonadota</taxon>
        <taxon>Gammaproteobacteria</taxon>
        <taxon>Oceanospirillales</taxon>
        <taxon>Oceanospirillaceae</taxon>
        <taxon>Marinomonas</taxon>
    </lineage>
</organism>
<dbReference type="AlphaFoldDB" id="A0A2Z4PUU9"/>
<dbReference type="Proteomes" id="UP000249898">
    <property type="component" value="Chromosome"/>
</dbReference>
<proteinExistence type="predicted"/>
<dbReference type="Pfam" id="PF20275">
    <property type="entry name" value="CTD10"/>
    <property type="match status" value="1"/>
</dbReference>
<dbReference type="OrthoDB" id="596297at2"/>
<protein>
    <recommendedName>
        <fullName evidence="1">ABC-three component systems C-terminal domain-containing protein</fullName>
    </recommendedName>
</protein>
<dbReference type="EMBL" id="CP016181">
    <property type="protein sequence ID" value="AWY01250.1"/>
    <property type="molecule type" value="Genomic_DNA"/>
</dbReference>
<sequence>MDIQQRLDVRKAFKLRIHESNGNAFEDLFCDVMRASNKDFKKVKPQGRIGDRKNDGFIQSEGKYYQVYAPQSPTGNPTSATSKLEGDLDGLIAYWGNEHNYEIKNFYFVFNDKYHGAYPEIYTTLNSVKNDYNLEVCDVFLSSELEDIFMELAEDNISSICGYYPKPEDIGFIDNSIIAEIVGYVSTNYSGFSDSQNNDPPDFYNKIHFNELGESTARHLNLGAYQVGYVEDYFRTNSNFSRQQSRDSLNKMYFHHLKSDNAEAAVITGLSESDIVFKSMVDEMLPANLSNIQRRDYERNVIAVMSFFFEACDIFEEPPEGYDPKVSANA</sequence>
<reference evidence="2 3" key="1">
    <citation type="submission" date="2016-06" db="EMBL/GenBank/DDBJ databases">
        <title>The sequenced genome of the ice-adhering bacterium Marinomonas primoryensis, from Antarctica.</title>
        <authorList>
            <person name="Graham L."/>
            <person name="Vance T.D.R."/>
            <person name="Davies P.L."/>
        </authorList>
    </citation>
    <scope>NUCLEOTIDE SEQUENCE [LARGE SCALE GENOMIC DNA]</scope>
    <source>
        <strain evidence="2 3">AceL</strain>
    </source>
</reference>
<gene>
    <name evidence="2" type="ORF">A8139_15765</name>
</gene>
<name>A0A2Z4PUU9_9GAMM</name>
<evidence type="ECO:0000313" key="2">
    <source>
        <dbReference type="EMBL" id="AWY01250.1"/>
    </source>
</evidence>